<name>A0A2G5EB46_AQUCA</name>
<dbReference type="Proteomes" id="UP000230069">
    <property type="component" value="Unassembled WGS sequence"/>
</dbReference>
<dbReference type="STRING" id="218851.A0A2G5EB46"/>
<keyword evidence="10" id="KW-1185">Reference proteome</keyword>
<dbReference type="InterPro" id="IPR002885">
    <property type="entry name" value="PPR_rpt"/>
</dbReference>
<dbReference type="GO" id="GO:0008270">
    <property type="term" value="F:zinc ion binding"/>
    <property type="evidence" value="ECO:0007669"/>
    <property type="project" value="UniProtKB-KW"/>
</dbReference>
<gene>
    <name evidence="9" type="ORF">AQUCO_01000688v1</name>
</gene>
<evidence type="ECO:0000256" key="1">
    <source>
        <dbReference type="ARBA" id="ARBA00022723"/>
    </source>
</evidence>
<dbReference type="Pfam" id="PF02892">
    <property type="entry name" value="zf-BED"/>
    <property type="match status" value="1"/>
</dbReference>
<feature type="repeat" description="PPR" evidence="5">
    <location>
        <begin position="367"/>
        <end position="401"/>
    </location>
</feature>
<dbReference type="PROSITE" id="PS51375">
    <property type="entry name" value="PPR"/>
    <property type="match status" value="4"/>
</dbReference>
<evidence type="ECO:0000256" key="3">
    <source>
        <dbReference type="ARBA" id="ARBA00022771"/>
    </source>
</evidence>
<keyword evidence="7" id="KW-1133">Transmembrane helix</keyword>
<keyword evidence="4" id="KW-0862">Zinc</keyword>
<evidence type="ECO:0000313" key="9">
    <source>
        <dbReference type="EMBL" id="PIA52988.1"/>
    </source>
</evidence>
<feature type="region of interest" description="Disordered" evidence="6">
    <location>
        <begin position="68"/>
        <end position="118"/>
    </location>
</feature>
<feature type="domain" description="BED-type" evidence="8">
    <location>
        <begin position="9"/>
        <end position="43"/>
    </location>
</feature>
<evidence type="ECO:0000313" key="10">
    <source>
        <dbReference type="Proteomes" id="UP000230069"/>
    </source>
</evidence>
<feature type="compositionally biased region" description="Basic and acidic residues" evidence="6">
    <location>
        <begin position="68"/>
        <end position="96"/>
    </location>
</feature>
<keyword evidence="7" id="KW-0812">Transmembrane</keyword>
<dbReference type="InterPro" id="IPR046848">
    <property type="entry name" value="E_motif"/>
</dbReference>
<evidence type="ECO:0000256" key="2">
    <source>
        <dbReference type="ARBA" id="ARBA00022737"/>
    </source>
</evidence>
<dbReference type="PANTHER" id="PTHR47926:SF357">
    <property type="entry name" value="PENTATRICOPEPTIDE REPEAT-CONTAINING PROTEIN"/>
    <property type="match status" value="1"/>
</dbReference>
<feature type="repeat" description="PPR" evidence="5">
    <location>
        <begin position="235"/>
        <end position="269"/>
    </location>
</feature>
<dbReference type="FunFam" id="1.25.40.10:FF:000719">
    <property type="entry name" value="Pentatricopeptide repeat-containing protein mitochondrial"/>
    <property type="match status" value="1"/>
</dbReference>
<feature type="repeat" description="PPR" evidence="5">
    <location>
        <begin position="468"/>
        <end position="502"/>
    </location>
</feature>
<dbReference type="InterPro" id="IPR046960">
    <property type="entry name" value="PPR_At4g14850-like_plant"/>
</dbReference>
<dbReference type="GO" id="GO:0003677">
    <property type="term" value="F:DNA binding"/>
    <property type="evidence" value="ECO:0007669"/>
    <property type="project" value="InterPro"/>
</dbReference>
<feature type="repeat" description="PPR" evidence="5">
    <location>
        <begin position="336"/>
        <end position="366"/>
    </location>
</feature>
<dbReference type="AlphaFoldDB" id="A0A2G5EB46"/>
<dbReference type="GO" id="GO:0003723">
    <property type="term" value="F:RNA binding"/>
    <property type="evidence" value="ECO:0007669"/>
    <property type="project" value="InterPro"/>
</dbReference>
<evidence type="ECO:0000259" key="8">
    <source>
        <dbReference type="Pfam" id="PF02892"/>
    </source>
</evidence>
<dbReference type="InParanoid" id="A0A2G5EB46"/>
<keyword evidence="1" id="KW-0479">Metal-binding</keyword>
<dbReference type="FunCoup" id="A0A2G5EB46">
    <property type="interactions" value="290"/>
</dbReference>
<keyword evidence="7" id="KW-0472">Membrane</keyword>
<dbReference type="GO" id="GO:0009451">
    <property type="term" value="P:RNA modification"/>
    <property type="evidence" value="ECO:0007669"/>
    <property type="project" value="InterPro"/>
</dbReference>
<evidence type="ECO:0000256" key="5">
    <source>
        <dbReference type="PROSITE-ProRule" id="PRU00708"/>
    </source>
</evidence>
<dbReference type="NCBIfam" id="TIGR00756">
    <property type="entry name" value="PPR"/>
    <property type="match status" value="3"/>
</dbReference>
<dbReference type="InterPro" id="IPR003656">
    <property type="entry name" value="Znf_BED"/>
</dbReference>
<sequence>MAKRNIGWEYGFVEPDDETGIVCGFCENKLRGGGVTRFKEHLVGVGNDVTSCTKVIYRNLLHDELFLGPHDEEDHDDDRRVEEVGRQEQEVRRREPVTSGASSHQIEIQDEDDETRAQRDLEEAVRRLTQDPNYSKQRDLEMAIEASRREHLSSSTKGVSSSRDFTDYDSDLEFKFVCFILVGLYILLILTQTSHARYLKLGIIPTIDTHLIRDYCYSKEFQHARLLFDEISNWDLVSTTTIIGHFAHHDRHQDAITLFSRMLYMDIRPNEYTFGTVIHSSTSLRALNVGKQLQAIAMKMGFCSNVFVGSSFVDLYVKLSTIEDARKAFEDTHHPNVVSYTSLICGYLKNERFEDAQMLFSRMPERNVISWNAMIGGYSQMGQNEEAVNLFIEMCRQGFQPNESTFPCVFSAAANIAALGMGKSFHACAFKLLGKYGVFVGNSLISFYAKCGNMEDSLLAFYRLHGKNTVSWNAIISGYAQNGKGKEALDFFQKMQFSGIRPNGVTLLCVLLACNHAGLVDEGYACFNLAQIEYPSVLRAEHYACMVDLLSRSGRFGEAEKFLQELPFNPGIGFWKALLGGCQIHSNMKLAELAVREIHALDPEDVSSYVMLSNASSAAGKWQSASLIRKEMKDKGMQRIPGCSWIEISGKVHVFTTRDKRHCEIDEVYTIMGFCLEHLKAIPNFNLFPED</sequence>
<dbReference type="InterPro" id="IPR011990">
    <property type="entry name" value="TPR-like_helical_dom_sf"/>
</dbReference>
<dbReference type="Pfam" id="PF13041">
    <property type="entry name" value="PPR_2"/>
    <property type="match status" value="3"/>
</dbReference>
<dbReference type="Pfam" id="PF12854">
    <property type="entry name" value="PPR_1"/>
    <property type="match status" value="1"/>
</dbReference>
<dbReference type="OrthoDB" id="185373at2759"/>
<keyword evidence="2" id="KW-0677">Repeat</keyword>
<dbReference type="Pfam" id="PF01535">
    <property type="entry name" value="PPR"/>
    <property type="match status" value="2"/>
</dbReference>
<accession>A0A2G5EB46</accession>
<feature type="transmembrane region" description="Helical" evidence="7">
    <location>
        <begin position="172"/>
        <end position="190"/>
    </location>
</feature>
<dbReference type="SUPFAM" id="SSF48452">
    <property type="entry name" value="TPR-like"/>
    <property type="match status" value="1"/>
</dbReference>
<keyword evidence="3" id="KW-0863">Zinc-finger</keyword>
<dbReference type="Pfam" id="PF20431">
    <property type="entry name" value="E_motif"/>
    <property type="match status" value="1"/>
</dbReference>
<proteinExistence type="predicted"/>
<protein>
    <recommendedName>
        <fullName evidence="8">BED-type domain-containing protein</fullName>
    </recommendedName>
</protein>
<dbReference type="PANTHER" id="PTHR47926">
    <property type="entry name" value="PENTATRICOPEPTIDE REPEAT-CONTAINING PROTEIN"/>
    <property type="match status" value="1"/>
</dbReference>
<dbReference type="Gene3D" id="1.25.40.10">
    <property type="entry name" value="Tetratricopeptide repeat domain"/>
    <property type="match status" value="4"/>
</dbReference>
<evidence type="ECO:0000256" key="6">
    <source>
        <dbReference type="SAM" id="MobiDB-lite"/>
    </source>
</evidence>
<evidence type="ECO:0000256" key="7">
    <source>
        <dbReference type="SAM" id="Phobius"/>
    </source>
</evidence>
<organism evidence="9 10">
    <name type="scientific">Aquilegia coerulea</name>
    <name type="common">Rocky mountain columbine</name>
    <dbReference type="NCBI Taxonomy" id="218851"/>
    <lineage>
        <taxon>Eukaryota</taxon>
        <taxon>Viridiplantae</taxon>
        <taxon>Streptophyta</taxon>
        <taxon>Embryophyta</taxon>
        <taxon>Tracheophyta</taxon>
        <taxon>Spermatophyta</taxon>
        <taxon>Magnoliopsida</taxon>
        <taxon>Ranunculales</taxon>
        <taxon>Ranunculaceae</taxon>
        <taxon>Thalictroideae</taxon>
        <taxon>Aquilegia</taxon>
    </lineage>
</organism>
<dbReference type="EMBL" id="KZ305027">
    <property type="protein sequence ID" value="PIA52988.1"/>
    <property type="molecule type" value="Genomic_DNA"/>
</dbReference>
<dbReference type="FunFam" id="1.25.40.10:FF:000144">
    <property type="entry name" value="Pentatricopeptide repeat-containing protein, mitochondrial"/>
    <property type="match status" value="1"/>
</dbReference>
<reference evidence="9 10" key="1">
    <citation type="submission" date="2017-09" db="EMBL/GenBank/DDBJ databases">
        <title>WGS assembly of Aquilegia coerulea Goldsmith.</title>
        <authorList>
            <person name="Hodges S."/>
            <person name="Kramer E."/>
            <person name="Nordborg M."/>
            <person name="Tomkins J."/>
            <person name="Borevitz J."/>
            <person name="Derieg N."/>
            <person name="Yan J."/>
            <person name="Mihaltcheva S."/>
            <person name="Hayes R.D."/>
            <person name="Rokhsar D."/>
        </authorList>
    </citation>
    <scope>NUCLEOTIDE SEQUENCE [LARGE SCALE GENOMIC DNA]</scope>
    <source>
        <strain evidence="10">cv. Goldsmith</strain>
    </source>
</reference>
<evidence type="ECO:0000256" key="4">
    <source>
        <dbReference type="ARBA" id="ARBA00022833"/>
    </source>
</evidence>